<name>A0A8E2A264_9PORP</name>
<evidence type="ECO:0000313" key="2">
    <source>
        <dbReference type="Proteomes" id="UP000574332"/>
    </source>
</evidence>
<comment type="caution">
    <text evidence="1">The sequence shown here is derived from an EMBL/GenBank/DDBJ whole genome shotgun (WGS) entry which is preliminary data.</text>
</comment>
<protein>
    <submittedName>
        <fullName evidence="1">Uncharacterized protein</fullName>
    </submittedName>
</protein>
<evidence type="ECO:0000313" key="1">
    <source>
        <dbReference type="EMBL" id="NYI50068.1"/>
    </source>
</evidence>
<sequence length="37" mass="3941">MAKQLFMDKLQLAPATGSCTGGFLGKLEIISLLFISP</sequence>
<organism evidence="1 2">
    <name type="scientific">Macellibacteroides fermentans</name>
    <dbReference type="NCBI Taxonomy" id="879969"/>
    <lineage>
        <taxon>Bacteria</taxon>
        <taxon>Pseudomonadati</taxon>
        <taxon>Bacteroidota</taxon>
        <taxon>Bacteroidia</taxon>
        <taxon>Bacteroidales</taxon>
        <taxon>Porphyromonadaceae</taxon>
        <taxon>Macellibacteroides</taxon>
    </lineage>
</organism>
<accession>A0A8E2A264</accession>
<reference evidence="1 2" key="1">
    <citation type="submission" date="2020-07" db="EMBL/GenBank/DDBJ databases">
        <title>Genomic Encyclopedia of Type Strains, Phase IV (KMG-IV): sequencing the most valuable type-strain genomes for metagenomic binning, comparative biology and taxonomic classification.</title>
        <authorList>
            <person name="Goeker M."/>
        </authorList>
    </citation>
    <scope>NUCLEOTIDE SEQUENCE [LARGE SCALE GENOMIC DNA]</scope>
    <source>
        <strain evidence="1 2">DSM 23697</strain>
    </source>
</reference>
<dbReference type="AlphaFoldDB" id="A0A8E2A264"/>
<proteinExistence type="predicted"/>
<dbReference type="EMBL" id="JACCCY010000003">
    <property type="protein sequence ID" value="NYI50068.1"/>
    <property type="molecule type" value="Genomic_DNA"/>
</dbReference>
<gene>
    <name evidence="1" type="ORF">F5613_002198</name>
</gene>
<keyword evidence="2" id="KW-1185">Reference proteome</keyword>
<dbReference type="Proteomes" id="UP000574332">
    <property type="component" value="Unassembled WGS sequence"/>
</dbReference>